<keyword evidence="3" id="KW-1185">Reference proteome</keyword>
<proteinExistence type="predicted"/>
<dbReference type="EMBL" id="JACIDH010000001">
    <property type="protein sequence ID" value="MBB3878175.1"/>
    <property type="molecule type" value="Genomic_DNA"/>
</dbReference>
<protein>
    <submittedName>
        <fullName evidence="2">Uncharacterized protein</fullName>
    </submittedName>
</protein>
<accession>A0A7W6F297</accession>
<dbReference type="Proteomes" id="UP000538670">
    <property type="component" value="Unassembled WGS sequence"/>
</dbReference>
<dbReference type="AlphaFoldDB" id="A0A7W6F297"/>
<dbReference type="RefSeq" id="WP_183950375.1">
    <property type="nucleotide sequence ID" value="NZ_JACIDH010000001.1"/>
</dbReference>
<comment type="caution">
    <text evidence="2">The sequence shown here is derived from an EMBL/GenBank/DDBJ whole genome shotgun (WGS) entry which is preliminary data.</text>
</comment>
<feature type="chain" id="PRO_5031311228" evidence="1">
    <location>
        <begin position="27"/>
        <end position="378"/>
    </location>
</feature>
<reference evidence="2 3" key="1">
    <citation type="submission" date="2020-08" db="EMBL/GenBank/DDBJ databases">
        <title>Genomic Encyclopedia of Type Strains, Phase IV (KMG-IV): sequencing the most valuable type-strain genomes for metagenomic binning, comparative biology and taxonomic classification.</title>
        <authorList>
            <person name="Goeker M."/>
        </authorList>
    </citation>
    <scope>NUCLEOTIDE SEQUENCE [LARGE SCALE GENOMIC DNA]</scope>
    <source>
        <strain evidence="2 3">DSM 19512</strain>
    </source>
</reference>
<keyword evidence="1" id="KW-0732">Signal</keyword>
<evidence type="ECO:0000256" key="1">
    <source>
        <dbReference type="SAM" id="SignalP"/>
    </source>
</evidence>
<sequence>MKVIGAVILAGLAIVATSFMPTASCADSWATPTTQTFTSCKGHARVVVTPRDLESQLAYFEDKVDGVEPAGQTGTGPTHARARVETLVGGTWRAVWDEQIANDVAPVHVIVRDDGGYTVTFDDWHGTGYGPRAVVIYDAKGSIVRALSLSDIIPRDYIEALPHSVSSIQWRGQPRFTADGRQVVIPAIIPSSEFPGETAYVETTINLATGTVSPAIGLAWQQALATGRRVHAEQRAAEARQRAAFLAPLLGPKDNDQGEWHTYLREAVARKTKGREFPSTTILRIPGASDYAITETWLREALTKFYADQVAVASLSPSNMVPVLRKIASSVPRGSLTKVTLYVAARNDIWPEVREAMSPTGVKLVQLNPDTPIPQTRR</sequence>
<evidence type="ECO:0000313" key="3">
    <source>
        <dbReference type="Proteomes" id="UP000538670"/>
    </source>
</evidence>
<evidence type="ECO:0000313" key="2">
    <source>
        <dbReference type="EMBL" id="MBB3878175.1"/>
    </source>
</evidence>
<name>A0A7W6F297_9SPHN</name>
<gene>
    <name evidence="2" type="ORF">GGR48_000578</name>
</gene>
<organism evidence="2 3">
    <name type="scientific">Sphingomonas pseudosanguinis</name>
    <dbReference type="NCBI Taxonomy" id="413712"/>
    <lineage>
        <taxon>Bacteria</taxon>
        <taxon>Pseudomonadati</taxon>
        <taxon>Pseudomonadota</taxon>
        <taxon>Alphaproteobacteria</taxon>
        <taxon>Sphingomonadales</taxon>
        <taxon>Sphingomonadaceae</taxon>
        <taxon>Sphingomonas</taxon>
    </lineage>
</organism>
<feature type="signal peptide" evidence="1">
    <location>
        <begin position="1"/>
        <end position="26"/>
    </location>
</feature>